<evidence type="ECO:0000256" key="1">
    <source>
        <dbReference type="ARBA" id="ARBA00022553"/>
    </source>
</evidence>
<evidence type="ECO:0000313" key="4">
    <source>
        <dbReference type="EMBL" id="TMQ70596.1"/>
    </source>
</evidence>
<proteinExistence type="predicted"/>
<accession>A0A538U3W9</accession>
<organism evidence="4 5">
    <name type="scientific">Eiseniibacteriota bacterium</name>
    <dbReference type="NCBI Taxonomy" id="2212470"/>
    <lineage>
        <taxon>Bacteria</taxon>
        <taxon>Candidatus Eiseniibacteriota</taxon>
    </lineage>
</organism>
<keyword evidence="1 2" id="KW-0597">Phosphoprotein</keyword>
<protein>
    <submittedName>
        <fullName evidence="4">Bifunctional response regulator/alkaline phosphatase family protein</fullName>
    </submittedName>
</protein>
<comment type="caution">
    <text evidence="4">The sequence shown here is derived from an EMBL/GenBank/DDBJ whole genome shotgun (WGS) entry which is preliminary data.</text>
</comment>
<reference evidence="4 5" key="1">
    <citation type="journal article" date="2019" name="Nat. Microbiol.">
        <title>Mediterranean grassland soil C-N compound turnover is dependent on rainfall and depth, and is mediated by genomically divergent microorganisms.</title>
        <authorList>
            <person name="Diamond S."/>
            <person name="Andeer P.F."/>
            <person name="Li Z."/>
            <person name="Crits-Christoph A."/>
            <person name="Burstein D."/>
            <person name="Anantharaman K."/>
            <person name="Lane K.R."/>
            <person name="Thomas B.C."/>
            <person name="Pan C."/>
            <person name="Northen T.R."/>
            <person name="Banfield J.F."/>
        </authorList>
    </citation>
    <scope>NUCLEOTIDE SEQUENCE [LARGE SCALE GENOMIC DNA]</scope>
    <source>
        <strain evidence="4">WS_10</strain>
    </source>
</reference>
<dbReference type="PANTHER" id="PTHR44591:SF3">
    <property type="entry name" value="RESPONSE REGULATORY DOMAIN-CONTAINING PROTEIN"/>
    <property type="match status" value="1"/>
</dbReference>
<evidence type="ECO:0000313" key="5">
    <source>
        <dbReference type="Proteomes" id="UP000319836"/>
    </source>
</evidence>
<dbReference type="GO" id="GO:0000160">
    <property type="term" value="P:phosphorelay signal transduction system"/>
    <property type="evidence" value="ECO:0007669"/>
    <property type="project" value="InterPro"/>
</dbReference>
<dbReference type="Pfam" id="PF00072">
    <property type="entry name" value="Response_reg"/>
    <property type="match status" value="1"/>
</dbReference>
<dbReference type="InterPro" id="IPR050595">
    <property type="entry name" value="Bact_response_regulator"/>
</dbReference>
<feature type="modified residue" description="4-aspartylphosphate" evidence="2">
    <location>
        <position position="57"/>
    </location>
</feature>
<dbReference type="Pfam" id="PF08665">
    <property type="entry name" value="PglZ"/>
    <property type="match status" value="1"/>
</dbReference>
<dbReference type="PANTHER" id="PTHR44591">
    <property type="entry name" value="STRESS RESPONSE REGULATOR PROTEIN 1"/>
    <property type="match status" value="1"/>
</dbReference>
<dbReference type="AlphaFoldDB" id="A0A538U3W9"/>
<feature type="domain" description="Response regulatory" evidence="3">
    <location>
        <begin position="8"/>
        <end position="122"/>
    </location>
</feature>
<dbReference type="PROSITE" id="PS50110">
    <property type="entry name" value="RESPONSE_REGULATORY"/>
    <property type="match status" value="1"/>
</dbReference>
<dbReference type="SMART" id="SM00448">
    <property type="entry name" value="REC"/>
    <property type="match status" value="1"/>
</dbReference>
<sequence>MPDERRRQILWADDEIDLLKPHIRFLEQKGFAVTPVPNGEDALAALGRERFDVVLLDENMPGLGGIATLDAIKSRDVSVPVILVTKNEEEHLMEEAIGRHISDYLIKPVNPSQVLLALKRVLEATRIQDTARTRDYVGDLQRWQSLDRRAFAWSDWADLAVEVARWDALFDTLPEEEGLAQAHQDFRRSLNPDFARFIESRYGAWVHGAKDRPPLSIDVMQRAVAPRLKRGERTALVVVDCLRLDQWLTLEPTATPYSRNAIFSGLLPAELHARHPDLWQETSGDERSKNRFERQLLELQLDRLKARPTRPVRYFKVYDANEAQQARRQSSGFAGLGLVALVYNFLDILAHGRSESELLQELAPDEAAFRSVMKAWFLHSPLYDILRALGHQGFAIVLTTDHGAVLARRASKVHGNRDTSTNLRYKFGLNLNCDPKEAVILRDPKTFMLPDDGVNKNYILAREDYFFVYPTRFHEYERQFRGSFQHGGISIEEMVLPLVTLTPRVP</sequence>
<dbReference type="Proteomes" id="UP000319836">
    <property type="component" value="Unassembled WGS sequence"/>
</dbReference>
<evidence type="ECO:0000259" key="3">
    <source>
        <dbReference type="PROSITE" id="PS50110"/>
    </source>
</evidence>
<gene>
    <name evidence="4" type="ORF">E6K80_08065</name>
</gene>
<dbReference type="InterPro" id="IPR011006">
    <property type="entry name" value="CheY-like_superfamily"/>
</dbReference>
<name>A0A538U3W9_UNCEI</name>
<dbReference type="InterPro" id="IPR001789">
    <property type="entry name" value="Sig_transdc_resp-reg_receiver"/>
</dbReference>
<evidence type="ECO:0000256" key="2">
    <source>
        <dbReference type="PROSITE-ProRule" id="PRU00169"/>
    </source>
</evidence>
<dbReference type="InterPro" id="IPR017850">
    <property type="entry name" value="Alkaline_phosphatase_core_sf"/>
</dbReference>
<dbReference type="CDD" id="cd00156">
    <property type="entry name" value="REC"/>
    <property type="match status" value="1"/>
</dbReference>
<dbReference type="Gene3D" id="3.40.50.2300">
    <property type="match status" value="1"/>
</dbReference>
<dbReference type="EMBL" id="VBPA01000192">
    <property type="protein sequence ID" value="TMQ70596.1"/>
    <property type="molecule type" value="Genomic_DNA"/>
</dbReference>
<dbReference type="SUPFAM" id="SSF52172">
    <property type="entry name" value="CheY-like"/>
    <property type="match status" value="1"/>
</dbReference>
<dbReference type="SUPFAM" id="SSF53649">
    <property type="entry name" value="Alkaline phosphatase-like"/>
    <property type="match status" value="1"/>
</dbReference>